<keyword evidence="8" id="KW-0966">Cell projection</keyword>
<proteinExistence type="predicted"/>
<keyword evidence="3" id="KW-0963">Cytoplasm</keyword>
<gene>
    <name evidence="11" type="primary">Cfap44</name>
    <name evidence="11" type="ORF">TROMEL_R04198</name>
</gene>
<organism evidence="11 12">
    <name type="scientific">Trogon melanurus</name>
    <name type="common">Black-tailed trogon</name>
    <dbReference type="NCBI Taxonomy" id="56311"/>
    <lineage>
        <taxon>Eukaryota</taxon>
        <taxon>Metazoa</taxon>
        <taxon>Chordata</taxon>
        <taxon>Craniata</taxon>
        <taxon>Vertebrata</taxon>
        <taxon>Euteleostomi</taxon>
        <taxon>Archelosauria</taxon>
        <taxon>Archosauria</taxon>
        <taxon>Dinosauria</taxon>
        <taxon>Saurischia</taxon>
        <taxon>Theropoda</taxon>
        <taxon>Coelurosauria</taxon>
        <taxon>Aves</taxon>
        <taxon>Neognathae</taxon>
        <taxon>Neoaves</taxon>
        <taxon>Telluraves</taxon>
        <taxon>Coraciimorphae</taxon>
        <taxon>Trogoniformes</taxon>
        <taxon>Trogonidae</taxon>
        <taxon>Trogon</taxon>
    </lineage>
</organism>
<name>A0A7L0EJX7_TROML</name>
<evidence type="ECO:0000256" key="10">
    <source>
        <dbReference type="SAM" id="MobiDB-lite"/>
    </source>
</evidence>
<dbReference type="InterPro" id="IPR011047">
    <property type="entry name" value="Quinoprotein_ADH-like_sf"/>
</dbReference>
<feature type="coiled-coil region" evidence="9">
    <location>
        <begin position="901"/>
        <end position="949"/>
    </location>
</feature>
<feature type="coiled-coil region" evidence="9">
    <location>
        <begin position="100"/>
        <end position="134"/>
    </location>
</feature>
<evidence type="ECO:0000256" key="6">
    <source>
        <dbReference type="ARBA" id="ARBA00023054"/>
    </source>
</evidence>
<feature type="coiled-coil region" evidence="9">
    <location>
        <begin position="725"/>
        <end position="773"/>
    </location>
</feature>
<feature type="non-terminal residue" evidence="11">
    <location>
        <position position="1031"/>
    </location>
</feature>
<feature type="compositionally biased region" description="Acidic residues" evidence="10">
    <location>
        <begin position="664"/>
        <end position="676"/>
    </location>
</feature>
<accession>A0A7L0EJX7</accession>
<evidence type="ECO:0000256" key="8">
    <source>
        <dbReference type="ARBA" id="ARBA00023273"/>
    </source>
</evidence>
<dbReference type="AlphaFoldDB" id="A0A7L0EJX7"/>
<comment type="subcellular location">
    <subcellularLocation>
        <location evidence="1">Cell projection</location>
        <location evidence="1">Cilium</location>
    </subcellularLocation>
    <subcellularLocation>
        <location evidence="2">Cytoplasm</location>
        <location evidence="2">Cytoskeleton</location>
    </subcellularLocation>
</comment>
<evidence type="ECO:0000256" key="5">
    <source>
        <dbReference type="ARBA" id="ARBA00022737"/>
    </source>
</evidence>
<dbReference type="PANTHER" id="PTHR14885">
    <property type="entry name" value="CILIA- AND FLAGELLA-ASSOCIATED PROTEIN 43-RELATED"/>
    <property type="match status" value="1"/>
</dbReference>
<dbReference type="PANTHER" id="PTHR14885:SF3">
    <property type="entry name" value="CILIA- AND FLAGELLA-ASSOCIATED PROTEIN 44"/>
    <property type="match status" value="1"/>
</dbReference>
<feature type="non-terminal residue" evidence="11">
    <location>
        <position position="1"/>
    </location>
</feature>
<dbReference type="EMBL" id="VXAG01001319">
    <property type="protein sequence ID" value="NXJ83486.1"/>
    <property type="molecule type" value="Genomic_DNA"/>
</dbReference>
<evidence type="ECO:0000256" key="2">
    <source>
        <dbReference type="ARBA" id="ARBA00004245"/>
    </source>
</evidence>
<feature type="region of interest" description="Disordered" evidence="10">
    <location>
        <begin position="448"/>
        <end position="473"/>
    </location>
</feature>
<reference evidence="11 12" key="1">
    <citation type="submission" date="2019-09" db="EMBL/GenBank/DDBJ databases">
        <title>Bird 10,000 Genomes (B10K) Project - Family phase.</title>
        <authorList>
            <person name="Zhang G."/>
        </authorList>
    </citation>
    <scope>NUCLEOTIDE SEQUENCE [LARGE SCALE GENOMIC DNA]</scope>
    <source>
        <strain evidence="11">B10K-DU-007-40</strain>
        <tissue evidence="11">Mixed tissue sample</tissue>
    </source>
</reference>
<keyword evidence="5" id="KW-0677">Repeat</keyword>
<evidence type="ECO:0000256" key="4">
    <source>
        <dbReference type="ARBA" id="ARBA00022574"/>
    </source>
</evidence>
<keyword evidence="7" id="KW-0206">Cytoskeleton</keyword>
<dbReference type="GO" id="GO:0005929">
    <property type="term" value="C:cilium"/>
    <property type="evidence" value="ECO:0007669"/>
    <property type="project" value="UniProtKB-SubCell"/>
</dbReference>
<sequence length="1031" mass="121699">MQNGALRVYPLRDRDLSVDTLKEYWSFNVHDNDYGQIRGICTSYDDRFLISCGGDGNIFAFNILSPEDVHEELKAKIPSPRSGLEKEKAAEDIEDPNAYNIEEVKQIKEYERIMKEAEEKKKKKREELVALRHKFLLLLQKNQELPKHMQLHREQYEMDHRIFEELARQTAQRIQVVQKELAWEHEKHLIGLQKLRNQFRDSLEFDTVVVHAIQSNHQISTYRLLAMSKKYYQEEPAWEQPEEKEIITETTHARIFEGEAEKPKISEVRKRTARYIESKHEKIRRIVEKSDQVEAKIMKRKAEWDELYKSKPSDDYEDPKDVEDIKKAWDTMGYYQLKAAPSYRVPEHKRVNIEKKVMQLRSLEVLIHERKVSMNKEIMSLRDLKVSTIDEIKRLVQELKSIQAALDLSECLPLPLIPQLHPDEIPEKKFEYDSDILLKFKEEQEAKTKVQEQLKESPSSHESRHELLRAPSVKETDPMAQAAGVHLMKSVVTEQQKVLETEKAEPTEMELEILKREKIKNLYFQETLIKKINALVINFDAELRLLRHKKLKLDVQMKIADLRYITWYEELLILKNMEKQENLLKERVNTLISEQKTTQSKLNSYLAQMEDRKCEIVKLQECEKALYANFQASLGENNEFADFLTKVLKKKIKCMEKEEVGREADEEEEHEEEHEEESSLKTDEENSGSEDEDFDDSVCPENCSEALYQNTIQLRQQWLDIEKALTEEKKAAAHLRKKCNALAKKAKVVETSLDTADQELETFQWEKQQKMNELYVVVPLKLHQVEYLVNGEMPSDFSHALVFTNQSLEYLQKRIVDLRNEKIAQREIYKKAQKQHKQLVQDKKEMEKKIRRLEETCNDLMMKKFGRLVDFEAVQARSVNIHMEKLKVQIMEKEYAHSQELKEWEKRILDLQQQLMKLTKENTSKMQQLNQFYLEKEQLETKLASLKNDVGVEFQGIRPTAIKEQARLESRLKHAAYDTALLREEINLLRRKDGCLREELALLRKDEHLFLHASSPQDSETPTESFPLLTP</sequence>
<evidence type="ECO:0000256" key="3">
    <source>
        <dbReference type="ARBA" id="ARBA00022490"/>
    </source>
</evidence>
<comment type="caution">
    <text evidence="11">The sequence shown here is derived from an EMBL/GenBank/DDBJ whole genome shotgun (WGS) entry which is preliminary data.</text>
</comment>
<dbReference type="SUPFAM" id="SSF50998">
    <property type="entry name" value="Quinoprotein alcohol dehydrogenase-like"/>
    <property type="match status" value="1"/>
</dbReference>
<feature type="coiled-coil region" evidence="9">
    <location>
        <begin position="815"/>
        <end position="863"/>
    </location>
</feature>
<dbReference type="GO" id="GO:0005856">
    <property type="term" value="C:cytoskeleton"/>
    <property type="evidence" value="ECO:0007669"/>
    <property type="project" value="UniProtKB-SubCell"/>
</dbReference>
<keyword evidence="6 9" id="KW-0175">Coiled coil</keyword>
<dbReference type="OrthoDB" id="1935234at2759"/>
<evidence type="ECO:0000256" key="1">
    <source>
        <dbReference type="ARBA" id="ARBA00004138"/>
    </source>
</evidence>
<dbReference type="Proteomes" id="UP000550660">
    <property type="component" value="Unassembled WGS sequence"/>
</dbReference>
<keyword evidence="4" id="KW-0853">WD repeat</keyword>
<keyword evidence="12" id="KW-1185">Reference proteome</keyword>
<evidence type="ECO:0000313" key="11">
    <source>
        <dbReference type="EMBL" id="NXJ83486.1"/>
    </source>
</evidence>
<feature type="region of interest" description="Disordered" evidence="10">
    <location>
        <begin position="658"/>
        <end position="697"/>
    </location>
</feature>
<evidence type="ECO:0000256" key="7">
    <source>
        <dbReference type="ARBA" id="ARBA00023212"/>
    </source>
</evidence>
<feature type="compositionally biased region" description="Acidic residues" evidence="10">
    <location>
        <begin position="685"/>
        <end position="697"/>
    </location>
</feature>
<evidence type="ECO:0000256" key="9">
    <source>
        <dbReference type="SAM" id="Coils"/>
    </source>
</evidence>
<protein>
    <submittedName>
        <fullName evidence="11">CFA44 protein</fullName>
    </submittedName>
</protein>
<evidence type="ECO:0000313" key="12">
    <source>
        <dbReference type="Proteomes" id="UP000550660"/>
    </source>
</evidence>